<evidence type="ECO:0008006" key="4">
    <source>
        <dbReference type="Google" id="ProtNLM"/>
    </source>
</evidence>
<dbReference type="RefSeq" id="WP_310891171.1">
    <property type="nucleotide sequence ID" value="NZ_BAAAGR010000001.1"/>
</dbReference>
<evidence type="ECO:0000313" key="2">
    <source>
        <dbReference type="EMBL" id="MDS0245379.1"/>
    </source>
</evidence>
<reference evidence="2 3" key="1">
    <citation type="submission" date="2021-06" db="EMBL/GenBank/DDBJ databases">
        <title>Genome-based taxonomic framework of Microbacterium strains isolated from marine environment, the description of four new species and reclassification of four preexisting species.</title>
        <authorList>
            <person name="Lee S.D."/>
            <person name="Kim S.-M."/>
            <person name="Byeon Y.-S."/>
            <person name="Yang H.L."/>
            <person name="Kim I.S."/>
        </authorList>
    </citation>
    <scope>NUCLEOTIDE SEQUENCE [LARGE SCALE GENOMIC DNA]</scope>
    <source>
        <strain evidence="2 3">KACC 20514</strain>
    </source>
</reference>
<gene>
    <name evidence="2" type="ORF">KZC50_07090</name>
</gene>
<feature type="chain" id="PRO_5042465482" description="WxL domain-containing protein" evidence="1">
    <location>
        <begin position="31"/>
        <end position="212"/>
    </location>
</feature>
<accession>A0AAJ2LZI1</accession>
<dbReference type="Proteomes" id="UP001183582">
    <property type="component" value="Unassembled WGS sequence"/>
</dbReference>
<comment type="caution">
    <text evidence="2">The sequence shown here is derived from an EMBL/GenBank/DDBJ whole genome shotgun (WGS) entry which is preliminary data.</text>
</comment>
<evidence type="ECO:0000313" key="3">
    <source>
        <dbReference type="Proteomes" id="UP001183582"/>
    </source>
</evidence>
<protein>
    <recommendedName>
        <fullName evidence="4">WxL domain-containing protein</fullName>
    </recommendedName>
</protein>
<sequence>MKFSRGLSARIAVAAAGSLVLAGAAGTAFAEEFGNEDVDVNVEIAPLEEPGTLSLSVDGTSSPLSEVASGDAEIRQFDGTLPVVTVTDTRTPEEVPEGAFWYVLGQASEFVGDAGQDPLAPGHLGWVPELVGDDGDGIVQAGQEIETILDEGVANPAVGLVEGEILYLADTAPARDGGTSSWSATAGLTLKTPLDVAPGSYSSTLTLSLFEE</sequence>
<dbReference type="GeneID" id="301457981"/>
<evidence type="ECO:0000256" key="1">
    <source>
        <dbReference type="SAM" id="SignalP"/>
    </source>
</evidence>
<dbReference type="AlphaFoldDB" id="A0AAJ2LZI1"/>
<keyword evidence="1" id="KW-0732">Signal</keyword>
<name>A0AAJ2LZI1_9MICO</name>
<dbReference type="EMBL" id="JAHWXH010000001">
    <property type="protein sequence ID" value="MDS0245379.1"/>
    <property type="molecule type" value="Genomic_DNA"/>
</dbReference>
<organism evidence="2 3">
    <name type="scientific">Microbacterium aurantiacum</name>
    <dbReference type="NCBI Taxonomy" id="162393"/>
    <lineage>
        <taxon>Bacteria</taxon>
        <taxon>Bacillati</taxon>
        <taxon>Actinomycetota</taxon>
        <taxon>Actinomycetes</taxon>
        <taxon>Micrococcales</taxon>
        <taxon>Microbacteriaceae</taxon>
        <taxon>Microbacterium</taxon>
    </lineage>
</organism>
<proteinExistence type="predicted"/>
<feature type="signal peptide" evidence="1">
    <location>
        <begin position="1"/>
        <end position="30"/>
    </location>
</feature>